<accession>A0A8S8ZEU8</accession>
<feature type="region of interest" description="Disordered" evidence="1">
    <location>
        <begin position="268"/>
        <end position="309"/>
    </location>
</feature>
<evidence type="ECO:0008006" key="5">
    <source>
        <dbReference type="Google" id="ProtNLM"/>
    </source>
</evidence>
<feature type="signal peptide" evidence="2">
    <location>
        <begin position="1"/>
        <end position="23"/>
    </location>
</feature>
<evidence type="ECO:0000313" key="3">
    <source>
        <dbReference type="EMBL" id="KAA8629127.1"/>
    </source>
</evidence>
<evidence type="ECO:0000313" key="4">
    <source>
        <dbReference type="Proteomes" id="UP000433876"/>
    </source>
</evidence>
<sequence>MVNNNFFTSTAAAALLLFTSVQGHMVMNTPYGYSLYKGSGPELVQVNPLDGGLYKYPCQNHHRVEQRSTVKAGDLQLVNFTGGAQHGGGSCQFSISYDDPEQTNGWNTSATFKTIYTIIGGCPAKFSEAQEKLGSNLPLVAGKDPSQRDETLHCNDDAKEDCTRSFLVPIPDFLPPGKATFAWTWFNKIGNREMYMNCAPIDITGGTPSKENFNKLPNIFIANIPGQKDIPGYDGCVTSEGVNVVNIPYPGEFGRVLDKLDVADPPLAPNKLCDMPPPNHTPSFKPPAVPTTSAPAAGATATKTSQSSISIVDISSASASGGAKVEGNTGLTFVTAPSDGPPPAATASATGGAGSGDGKESEGGECHDSNATETGAGAGDADIASTVTAAVTLQLTVTTNGPPPASAPPAAATSQTAGAGAGVDTGGGASASAPAPPAATSGLGDSANNAAGDSGSDSDSGGDTGGSGKPQKKQCEKDQVAVCFGDEWFGICDNGWAVPQQVSKGTRCENGSLVHSAVKKEDVKREAREGYGAGERHAHARRHLKRRAGRRGSEDGMEHRVERAREW</sequence>
<feature type="compositionally biased region" description="Low complexity" evidence="1">
    <location>
        <begin position="290"/>
        <end position="309"/>
    </location>
</feature>
<dbReference type="VEuPathDB" id="FungiDB:SMAC_01500"/>
<feature type="chain" id="PRO_5035729023" description="Lytic polysaccharide monooxygenase" evidence="2">
    <location>
        <begin position="24"/>
        <end position="567"/>
    </location>
</feature>
<feature type="compositionally biased region" description="Basic and acidic residues" evidence="1">
    <location>
        <begin position="551"/>
        <end position="567"/>
    </location>
</feature>
<feature type="compositionally biased region" description="Basic and acidic residues" evidence="1">
    <location>
        <begin position="524"/>
        <end position="537"/>
    </location>
</feature>
<gene>
    <name evidence="3" type="ORF">SMACR_01500</name>
</gene>
<dbReference type="EMBL" id="NMPR01000148">
    <property type="protein sequence ID" value="KAA8629127.1"/>
    <property type="molecule type" value="Genomic_DNA"/>
</dbReference>
<dbReference type="Proteomes" id="UP000433876">
    <property type="component" value="Unassembled WGS sequence"/>
</dbReference>
<comment type="caution">
    <text evidence="3">The sequence shown here is derived from an EMBL/GenBank/DDBJ whole genome shotgun (WGS) entry which is preliminary data.</text>
</comment>
<organism evidence="3 4">
    <name type="scientific">Sordaria macrospora</name>
    <dbReference type="NCBI Taxonomy" id="5147"/>
    <lineage>
        <taxon>Eukaryota</taxon>
        <taxon>Fungi</taxon>
        <taxon>Dikarya</taxon>
        <taxon>Ascomycota</taxon>
        <taxon>Pezizomycotina</taxon>
        <taxon>Sordariomycetes</taxon>
        <taxon>Sordariomycetidae</taxon>
        <taxon>Sordariales</taxon>
        <taxon>Sordariaceae</taxon>
        <taxon>Sordaria</taxon>
    </lineage>
</organism>
<feature type="region of interest" description="Disordered" evidence="1">
    <location>
        <begin position="332"/>
        <end position="380"/>
    </location>
</feature>
<evidence type="ECO:0000256" key="2">
    <source>
        <dbReference type="SAM" id="SignalP"/>
    </source>
</evidence>
<feature type="region of interest" description="Disordered" evidence="1">
    <location>
        <begin position="398"/>
        <end position="475"/>
    </location>
</feature>
<feature type="compositionally biased region" description="Basic and acidic residues" evidence="1">
    <location>
        <begin position="357"/>
        <end position="370"/>
    </location>
</feature>
<dbReference type="AlphaFoldDB" id="A0A8S8ZEU8"/>
<protein>
    <recommendedName>
        <fullName evidence="5">Lytic polysaccharide monooxygenase</fullName>
    </recommendedName>
</protein>
<evidence type="ECO:0000256" key="1">
    <source>
        <dbReference type="SAM" id="MobiDB-lite"/>
    </source>
</evidence>
<reference evidence="3 4" key="1">
    <citation type="submission" date="2017-07" db="EMBL/GenBank/DDBJ databases">
        <title>Genome sequence of the Sordaria macrospora wild type strain R19027.</title>
        <authorList>
            <person name="Nowrousian M."/>
            <person name="Teichert I."/>
            <person name="Kueck U."/>
        </authorList>
    </citation>
    <scope>NUCLEOTIDE SEQUENCE [LARGE SCALE GENOMIC DNA]</scope>
    <source>
        <strain evidence="3 4">R19027</strain>
        <tissue evidence="3">Mycelium</tissue>
    </source>
</reference>
<feature type="compositionally biased region" description="Low complexity" evidence="1">
    <location>
        <begin position="430"/>
        <end position="461"/>
    </location>
</feature>
<feature type="compositionally biased region" description="Pro residues" evidence="1">
    <location>
        <begin position="275"/>
        <end position="289"/>
    </location>
</feature>
<dbReference type="PANTHER" id="PTHR36182">
    <property type="entry name" value="PROTEIN, PUTATIVE (AFU_ORTHOLOGUE AFUA_6G10930)-RELATED"/>
    <property type="match status" value="1"/>
</dbReference>
<dbReference type="PANTHER" id="PTHR36182:SF2">
    <property type="entry name" value="LYTIC POLYSACCHARIDE MONOOXYGENASE"/>
    <property type="match status" value="1"/>
</dbReference>
<name>A0A8S8ZEU8_SORMA</name>
<feature type="compositionally biased region" description="Gly residues" evidence="1">
    <location>
        <begin position="419"/>
        <end position="429"/>
    </location>
</feature>
<proteinExistence type="predicted"/>
<feature type="compositionally biased region" description="Low complexity" evidence="1">
    <location>
        <begin position="408"/>
        <end position="418"/>
    </location>
</feature>
<feature type="compositionally biased region" description="Basic residues" evidence="1">
    <location>
        <begin position="538"/>
        <end position="550"/>
    </location>
</feature>
<dbReference type="OMA" id="VYDITAM"/>
<keyword evidence="2" id="KW-0732">Signal</keyword>
<dbReference type="Gene3D" id="2.70.50.70">
    <property type="match status" value="1"/>
</dbReference>
<feature type="region of interest" description="Disordered" evidence="1">
    <location>
        <begin position="524"/>
        <end position="567"/>
    </location>
</feature>